<evidence type="ECO:0000256" key="1">
    <source>
        <dbReference type="ARBA" id="ARBA00010838"/>
    </source>
</evidence>
<keyword evidence="4 9" id="KW-0378">Hydrolase</keyword>
<comment type="caution">
    <text evidence="10">The sequence shown here is derived from an EMBL/GenBank/DDBJ whole genome shotgun (WGS) entry which is preliminary data.</text>
</comment>
<evidence type="ECO:0000256" key="6">
    <source>
        <dbReference type="ARBA" id="ARBA00023295"/>
    </source>
</evidence>
<comment type="subunit">
    <text evidence="2">Homodimer.</text>
</comment>
<evidence type="ECO:0000256" key="3">
    <source>
        <dbReference type="ARBA" id="ARBA00012744"/>
    </source>
</evidence>
<dbReference type="Pfam" id="PF00232">
    <property type="entry name" value="Glyco_hydro_1"/>
    <property type="match status" value="1"/>
</dbReference>
<gene>
    <name evidence="10" type="ORF">Fcan01_24691</name>
</gene>
<organism evidence="10 11">
    <name type="scientific">Folsomia candida</name>
    <name type="common">Springtail</name>
    <dbReference type="NCBI Taxonomy" id="158441"/>
    <lineage>
        <taxon>Eukaryota</taxon>
        <taxon>Metazoa</taxon>
        <taxon>Ecdysozoa</taxon>
        <taxon>Arthropoda</taxon>
        <taxon>Hexapoda</taxon>
        <taxon>Collembola</taxon>
        <taxon>Entomobryomorpha</taxon>
        <taxon>Isotomoidea</taxon>
        <taxon>Isotomidae</taxon>
        <taxon>Proisotominae</taxon>
        <taxon>Folsomia</taxon>
    </lineage>
</organism>
<dbReference type="PRINTS" id="PR00131">
    <property type="entry name" value="GLHYDRLASE1"/>
</dbReference>
<dbReference type="InterPro" id="IPR001360">
    <property type="entry name" value="Glyco_hydro_1"/>
</dbReference>
<evidence type="ECO:0000256" key="4">
    <source>
        <dbReference type="ARBA" id="ARBA00022801"/>
    </source>
</evidence>
<evidence type="ECO:0000256" key="2">
    <source>
        <dbReference type="ARBA" id="ARBA00011738"/>
    </source>
</evidence>
<dbReference type="AlphaFoldDB" id="A0A226D6T0"/>
<keyword evidence="11" id="KW-1185">Reference proteome</keyword>
<comment type="similarity">
    <text evidence="1 8">Belongs to the glycosyl hydrolase 1 family.</text>
</comment>
<keyword evidence="5" id="KW-0325">Glycoprotein</keyword>
<evidence type="ECO:0000313" key="11">
    <source>
        <dbReference type="Proteomes" id="UP000198287"/>
    </source>
</evidence>
<evidence type="ECO:0000256" key="8">
    <source>
        <dbReference type="RuleBase" id="RU003690"/>
    </source>
</evidence>
<dbReference type="EC" id="3.2.1.21" evidence="3"/>
<dbReference type="SUPFAM" id="SSF51445">
    <property type="entry name" value="(Trans)glycosidases"/>
    <property type="match status" value="1"/>
</dbReference>
<dbReference type="PANTHER" id="PTHR10353">
    <property type="entry name" value="GLYCOSYL HYDROLASE"/>
    <property type="match status" value="1"/>
</dbReference>
<dbReference type="OrthoDB" id="65569at2759"/>
<protein>
    <recommendedName>
        <fullName evidence="3">beta-glucosidase</fullName>
        <ecNumber evidence="3">3.2.1.21</ecNumber>
    </recommendedName>
</protein>
<dbReference type="InterPro" id="IPR033132">
    <property type="entry name" value="GH_1_N_CS"/>
</dbReference>
<dbReference type="Proteomes" id="UP000198287">
    <property type="component" value="Unassembled WGS sequence"/>
</dbReference>
<dbReference type="OMA" id="YQIEGHG"/>
<dbReference type="InterPro" id="IPR017853">
    <property type="entry name" value="GH"/>
</dbReference>
<name>A0A226D6T0_FOLCA</name>
<evidence type="ECO:0000256" key="7">
    <source>
        <dbReference type="PROSITE-ProRule" id="PRU10055"/>
    </source>
</evidence>
<dbReference type="FunFam" id="3.20.20.80:FF:000013">
    <property type="entry name" value="lactase-phlorizin hydrolase"/>
    <property type="match status" value="1"/>
</dbReference>
<accession>A0A226D6T0</accession>
<dbReference type="PROSITE" id="PS00572">
    <property type="entry name" value="GLYCOSYL_HYDROL_F1_1"/>
    <property type="match status" value="1"/>
</dbReference>
<dbReference type="PANTHER" id="PTHR10353:SF36">
    <property type="entry name" value="LP05116P"/>
    <property type="match status" value="1"/>
</dbReference>
<proteinExistence type="inferred from homology"/>
<dbReference type="Gene3D" id="3.20.20.80">
    <property type="entry name" value="Glycosidases"/>
    <property type="match status" value="1"/>
</dbReference>
<reference evidence="10 11" key="1">
    <citation type="submission" date="2015-12" db="EMBL/GenBank/DDBJ databases">
        <title>The genome of Folsomia candida.</title>
        <authorList>
            <person name="Faddeeva A."/>
            <person name="Derks M.F."/>
            <person name="Anvar Y."/>
            <person name="Smit S."/>
            <person name="Van Straalen N."/>
            <person name="Roelofs D."/>
        </authorList>
    </citation>
    <scope>NUCLEOTIDE SEQUENCE [LARGE SCALE GENOMIC DNA]</scope>
    <source>
        <strain evidence="10 11">VU population</strain>
        <tissue evidence="10">Whole body</tissue>
    </source>
</reference>
<evidence type="ECO:0000256" key="5">
    <source>
        <dbReference type="ARBA" id="ARBA00023180"/>
    </source>
</evidence>
<dbReference type="GO" id="GO:0005975">
    <property type="term" value="P:carbohydrate metabolic process"/>
    <property type="evidence" value="ECO:0007669"/>
    <property type="project" value="InterPro"/>
</dbReference>
<dbReference type="GO" id="GO:0008422">
    <property type="term" value="F:beta-glucosidase activity"/>
    <property type="evidence" value="ECO:0007669"/>
    <property type="project" value="TreeGrafter"/>
</dbReference>
<evidence type="ECO:0000256" key="9">
    <source>
        <dbReference type="RuleBase" id="RU004468"/>
    </source>
</evidence>
<dbReference type="InterPro" id="IPR018120">
    <property type="entry name" value="Glyco_hydro_1_AS"/>
</dbReference>
<evidence type="ECO:0000313" key="10">
    <source>
        <dbReference type="EMBL" id="OXA40568.1"/>
    </source>
</evidence>
<keyword evidence="6 9" id="KW-0326">Glycosidase</keyword>
<dbReference type="EMBL" id="LNIX01000033">
    <property type="protein sequence ID" value="OXA40568.1"/>
    <property type="molecule type" value="Genomic_DNA"/>
</dbReference>
<sequence>MANNDDSFYHVFPKGFIWGMANSAYQTEGGWKADGKGESIWDRFCHEDASRIKDSSNGDVAMDSYTKYKEDVKLLKDMNAKMYRFSISWPRVLPKGTSELVNEAGIDYYNRLIDELLANGIEPCVTLFHWDLPQPLQEMNGWLNEELVQFFAEYARLCFSRFGDRVKYFITFNEPWVFSMKVYDFATFAPAIKEPLESPYKAVHTMLKSHAVAYQIYKNEFKDKQKGKVGFSVDSSNYGPKDPSSPTDLEAADKAFQFRLGWIVNPLINGDYPPIMKESIAQQSKLEGRSTSRLPVFDPESSTILKGSIDFLGLNYYTAELVTTIKAGEEANCPTNTPGWNRDLGLDRIRDPNGKLCGVWWQRDVPTGLRNTLNWIKKQYGNPPVIITENGRAESDDRLEDDDRIAYFRGHINETLKAVLLDSCDVQGYLGWCLLDVFEWSDGYTVGFGVHRVDRTSQEKTRTPKKSAKYLAQIFKENGFPDKQ</sequence>
<feature type="active site" description="Nucleophile" evidence="7">
    <location>
        <position position="389"/>
    </location>
</feature>
<dbReference type="PROSITE" id="PS00653">
    <property type="entry name" value="GLYCOSYL_HYDROL_F1_2"/>
    <property type="match status" value="1"/>
</dbReference>